<feature type="transmembrane region" description="Helical" evidence="1">
    <location>
        <begin position="294"/>
        <end position="316"/>
    </location>
</feature>
<sequence>MDNKNTKLEYGAIIKLLIISAFYILPIIISNRYQVDDVGRSLDGYTGWAKNGRPLADFLSTILNFGEPLTDSSPLGLILGILVLCFTIFLYAKINLKQIDPKLGFLAVFMFIANPFYIENLSFKFDVLTMCISVGLLFLTFSLPNRPRYYILGLLLTSSSLMLYQASIGIYPMLTVFSIMCFSGGSISFREIFKSISIRLVVLIAAYAIVHSITYKYVETHDYSKIHSELIPITTDGFEILLKNCIKSLELIYLYLQPVPQWILWVYGLLFSCLFIKHVISITNSIGKWYFRALWILFYISLPVAVFVFSFIHIALLKLPVWNVRVFASFGGVLLLLGIITFQVIKCNIVRVIILSPIIYLSFLHVYAYGNAASAQDKADTVLMSSISYDIKHITSKKTEISFYGWVPRSRPLETTIARLPLVKQLVPMFLSTNNFWSATKLRHYGINLRFKSINDNDMKFMCHSAPLISSDDYRIFKIDDRVIIQLIKPKC</sequence>
<feature type="transmembrane region" description="Helical" evidence="1">
    <location>
        <begin position="349"/>
        <end position="370"/>
    </location>
</feature>
<keyword evidence="1" id="KW-0812">Transmembrane</keyword>
<evidence type="ECO:0008006" key="4">
    <source>
        <dbReference type="Google" id="ProtNLM"/>
    </source>
</evidence>
<feature type="transmembrane region" description="Helical" evidence="1">
    <location>
        <begin position="322"/>
        <end position="342"/>
    </location>
</feature>
<keyword evidence="3" id="KW-1185">Reference proteome</keyword>
<feature type="transmembrane region" description="Helical" evidence="1">
    <location>
        <begin position="99"/>
        <end position="117"/>
    </location>
</feature>
<feature type="transmembrane region" description="Helical" evidence="1">
    <location>
        <begin position="170"/>
        <end position="189"/>
    </location>
</feature>
<dbReference type="RefSeq" id="WP_153743458.1">
    <property type="nucleotide sequence ID" value="NZ_CP045843.1"/>
</dbReference>
<proteinExistence type="predicted"/>
<keyword evidence="1" id="KW-1133">Transmembrane helix</keyword>
<dbReference type="InterPro" id="IPR025686">
    <property type="entry name" value="Glucos_trans_II"/>
</dbReference>
<feature type="transmembrane region" description="Helical" evidence="1">
    <location>
        <begin position="262"/>
        <end position="282"/>
    </location>
</feature>
<name>A0ABX6DQI9_KLUIN</name>
<evidence type="ECO:0000256" key="1">
    <source>
        <dbReference type="SAM" id="Phobius"/>
    </source>
</evidence>
<dbReference type="Pfam" id="PF14264">
    <property type="entry name" value="Glucos_trans_II"/>
    <property type="match status" value="1"/>
</dbReference>
<reference evidence="2 3" key="1">
    <citation type="submission" date="2019-10" db="EMBL/GenBank/DDBJ databases">
        <title>Complete genome sequencing of drug resistant plasmids in Kluyvera intermedia.</title>
        <authorList>
            <person name="Ke C."/>
            <person name="Jian S."/>
        </authorList>
    </citation>
    <scope>NUCLEOTIDE SEQUENCE [LARGE SCALE GENOMIC DNA]</scope>
    <source>
        <strain evidence="2 3">N2-1</strain>
    </source>
</reference>
<keyword evidence="1" id="KW-0472">Membrane</keyword>
<gene>
    <name evidence="2" type="ORF">GHC21_15930</name>
</gene>
<protein>
    <recommendedName>
        <fullName evidence="4">Glucosyltransferase domain-containing protein</fullName>
    </recommendedName>
</protein>
<feature type="transmembrane region" description="Helical" evidence="1">
    <location>
        <begin position="123"/>
        <end position="141"/>
    </location>
</feature>
<dbReference type="EMBL" id="CP045845">
    <property type="protein sequence ID" value="QGH31065.1"/>
    <property type="molecule type" value="Genomic_DNA"/>
</dbReference>
<evidence type="ECO:0000313" key="2">
    <source>
        <dbReference type="EMBL" id="QGH31065.1"/>
    </source>
</evidence>
<feature type="transmembrane region" description="Helical" evidence="1">
    <location>
        <begin position="196"/>
        <end position="215"/>
    </location>
</feature>
<dbReference type="Proteomes" id="UP000344450">
    <property type="component" value="Chromosome"/>
</dbReference>
<feature type="transmembrane region" description="Helical" evidence="1">
    <location>
        <begin position="73"/>
        <end position="92"/>
    </location>
</feature>
<accession>A0ABX6DQI9</accession>
<feature type="transmembrane region" description="Helical" evidence="1">
    <location>
        <begin position="12"/>
        <end position="29"/>
    </location>
</feature>
<evidence type="ECO:0000313" key="3">
    <source>
        <dbReference type="Proteomes" id="UP000344450"/>
    </source>
</evidence>
<organism evidence="2 3">
    <name type="scientific">Kluyvera intermedia</name>
    <name type="common">Enterobacter intermedius</name>
    <dbReference type="NCBI Taxonomy" id="61648"/>
    <lineage>
        <taxon>Bacteria</taxon>
        <taxon>Pseudomonadati</taxon>
        <taxon>Pseudomonadota</taxon>
        <taxon>Gammaproteobacteria</taxon>
        <taxon>Enterobacterales</taxon>
        <taxon>Enterobacteriaceae</taxon>
        <taxon>Kluyvera</taxon>
    </lineage>
</organism>
<dbReference type="GeneID" id="91973913"/>
<feature type="transmembrane region" description="Helical" evidence="1">
    <location>
        <begin position="148"/>
        <end position="164"/>
    </location>
</feature>